<reference evidence="2 3" key="1">
    <citation type="submission" date="2019-09" db="EMBL/GenBank/DDBJ databases">
        <title>Bird 10,000 Genomes (B10K) Project - Family phase.</title>
        <authorList>
            <person name="Zhang G."/>
        </authorList>
    </citation>
    <scope>NUCLEOTIDE SEQUENCE [LARGE SCALE GENOMIC DNA]</scope>
    <source>
        <strain evidence="2">B10K-DU-001-16</strain>
        <tissue evidence="2">Muscle</tissue>
    </source>
</reference>
<dbReference type="PANTHER" id="PTHR21228">
    <property type="entry name" value="FAST LEU-RICH DOMAIN-CONTAINING"/>
    <property type="match status" value="1"/>
</dbReference>
<dbReference type="GO" id="GO:0000963">
    <property type="term" value="P:mitochondrial RNA processing"/>
    <property type="evidence" value="ECO:0007669"/>
    <property type="project" value="TreeGrafter"/>
</dbReference>
<evidence type="ECO:0000313" key="2">
    <source>
        <dbReference type="EMBL" id="NXH12435.1"/>
    </source>
</evidence>
<dbReference type="InterPro" id="IPR013584">
    <property type="entry name" value="RAP"/>
</dbReference>
<comment type="caution">
    <text evidence="2">The sequence shown here is derived from an EMBL/GenBank/DDBJ whole genome shotgun (WGS) entry which is preliminary data.</text>
</comment>
<accession>A0A7K9HHC1</accession>
<evidence type="ECO:0000313" key="3">
    <source>
        <dbReference type="Proteomes" id="UP000534107"/>
    </source>
</evidence>
<dbReference type="GO" id="GO:0035770">
    <property type="term" value="C:ribonucleoprotein granule"/>
    <property type="evidence" value="ECO:0007669"/>
    <property type="project" value="TreeGrafter"/>
</dbReference>
<name>A0A7K9HHC1_9PICI</name>
<dbReference type="Proteomes" id="UP000534107">
    <property type="component" value="Unassembled WGS sequence"/>
</dbReference>
<dbReference type="EMBL" id="VWZO01005621">
    <property type="protein sequence ID" value="NXH12435.1"/>
    <property type="molecule type" value="Genomic_DNA"/>
</dbReference>
<proteinExistence type="predicted"/>
<dbReference type="OrthoDB" id="385235at2759"/>
<sequence>GNSRTNPLRQRVHGMLAEILGGSHYAKISALTPYYYEIDFECVLDGNKKPISSMTRTIPLDDAERIPFRYDIKDEGRKALPSGAQRIALEFLDSKAFSKDSCHLKGEPAVKKRHLEMLGYRVVQIPHFEWNSMVLSTKGEQLEYLRRHLYGIQ</sequence>
<evidence type="ECO:0000259" key="1">
    <source>
        <dbReference type="PROSITE" id="PS51286"/>
    </source>
</evidence>
<keyword evidence="3" id="KW-1185">Reference proteome</keyword>
<dbReference type="PROSITE" id="PS51286">
    <property type="entry name" value="RAP"/>
    <property type="match status" value="1"/>
</dbReference>
<feature type="domain" description="RAP" evidence="1">
    <location>
        <begin position="87"/>
        <end position="147"/>
    </location>
</feature>
<feature type="non-terminal residue" evidence="2">
    <location>
        <position position="1"/>
    </location>
</feature>
<dbReference type="InterPro" id="IPR013579">
    <property type="entry name" value="FAST_2"/>
</dbReference>
<dbReference type="SMART" id="SM00952">
    <property type="entry name" value="RAP"/>
    <property type="match status" value="1"/>
</dbReference>
<dbReference type="Pfam" id="PF08368">
    <property type="entry name" value="FAST_2"/>
    <property type="match status" value="1"/>
</dbReference>
<feature type="non-terminal residue" evidence="2">
    <location>
        <position position="153"/>
    </location>
</feature>
<dbReference type="AlphaFoldDB" id="A0A7K9HHC1"/>
<dbReference type="Pfam" id="PF08373">
    <property type="entry name" value="RAP"/>
    <property type="match status" value="1"/>
</dbReference>
<dbReference type="GO" id="GO:0005759">
    <property type="term" value="C:mitochondrial matrix"/>
    <property type="evidence" value="ECO:0007669"/>
    <property type="project" value="TreeGrafter"/>
</dbReference>
<dbReference type="GO" id="GO:0044528">
    <property type="term" value="P:regulation of mitochondrial mRNA stability"/>
    <property type="evidence" value="ECO:0007669"/>
    <property type="project" value="TreeGrafter"/>
</dbReference>
<protein>
    <submittedName>
        <fullName evidence="2">FAKD1 protein</fullName>
    </submittedName>
</protein>
<dbReference type="InterPro" id="IPR050870">
    <property type="entry name" value="FAST_kinase"/>
</dbReference>
<gene>
    <name evidence="2" type="primary">Fastkd1_0</name>
    <name evidence="2" type="ORF">BUCCAP_R15634</name>
</gene>
<organism evidence="2 3">
    <name type="scientific">Bucco capensis</name>
    <name type="common">collared puffbird</name>
    <dbReference type="NCBI Taxonomy" id="135168"/>
    <lineage>
        <taxon>Eukaryota</taxon>
        <taxon>Metazoa</taxon>
        <taxon>Chordata</taxon>
        <taxon>Craniata</taxon>
        <taxon>Vertebrata</taxon>
        <taxon>Euteleostomi</taxon>
        <taxon>Archelosauria</taxon>
        <taxon>Archosauria</taxon>
        <taxon>Dinosauria</taxon>
        <taxon>Saurischia</taxon>
        <taxon>Theropoda</taxon>
        <taxon>Coelurosauria</taxon>
        <taxon>Aves</taxon>
        <taxon>Neognathae</taxon>
        <taxon>Neoaves</taxon>
        <taxon>Telluraves</taxon>
        <taxon>Coraciimorphae</taxon>
        <taxon>Piciformes</taxon>
        <taxon>Bucconidae</taxon>
        <taxon>Bucco</taxon>
    </lineage>
</organism>
<dbReference type="PANTHER" id="PTHR21228:SF29">
    <property type="entry name" value="FAST KINASE DOMAIN-CONTAINING PROTEIN 1, MITOCHONDRIAL"/>
    <property type="match status" value="1"/>
</dbReference>
<dbReference type="GO" id="GO:0003723">
    <property type="term" value="F:RNA binding"/>
    <property type="evidence" value="ECO:0007669"/>
    <property type="project" value="TreeGrafter"/>
</dbReference>